<keyword evidence="2" id="KW-1185">Reference proteome</keyword>
<comment type="caution">
    <text evidence="1">The sequence shown here is derived from an EMBL/GenBank/DDBJ whole genome shotgun (WGS) entry which is preliminary data.</text>
</comment>
<reference evidence="1 2" key="1">
    <citation type="journal article" date="2017" name="Gigascience">
        <title>Draft genome of the honey bee ectoparasitic mite, Tropilaelaps mercedesae, is shaped by the parasitic life history.</title>
        <authorList>
            <person name="Dong X."/>
            <person name="Armstrong S.D."/>
            <person name="Xia D."/>
            <person name="Makepeace B.L."/>
            <person name="Darby A.C."/>
            <person name="Kadowaki T."/>
        </authorList>
    </citation>
    <scope>NUCLEOTIDE SEQUENCE [LARGE SCALE GENOMIC DNA]</scope>
    <source>
        <strain evidence="1">Wuxi-XJTLU</strain>
    </source>
</reference>
<feature type="non-terminal residue" evidence="1">
    <location>
        <position position="1"/>
    </location>
</feature>
<accession>A0A1V9XZA9</accession>
<organism evidence="1 2">
    <name type="scientific">Tropilaelaps mercedesae</name>
    <dbReference type="NCBI Taxonomy" id="418985"/>
    <lineage>
        <taxon>Eukaryota</taxon>
        <taxon>Metazoa</taxon>
        <taxon>Ecdysozoa</taxon>
        <taxon>Arthropoda</taxon>
        <taxon>Chelicerata</taxon>
        <taxon>Arachnida</taxon>
        <taxon>Acari</taxon>
        <taxon>Parasitiformes</taxon>
        <taxon>Mesostigmata</taxon>
        <taxon>Gamasina</taxon>
        <taxon>Dermanyssoidea</taxon>
        <taxon>Laelapidae</taxon>
        <taxon>Tropilaelaps</taxon>
    </lineage>
</organism>
<evidence type="ECO:0000313" key="2">
    <source>
        <dbReference type="Proteomes" id="UP000192247"/>
    </source>
</evidence>
<name>A0A1V9XZA9_9ACAR</name>
<sequence>ICTHSGGCTTHIQCAAIGAS</sequence>
<feature type="non-terminal residue" evidence="1">
    <location>
        <position position="20"/>
    </location>
</feature>
<dbReference type="InParanoid" id="A0A1V9XZA9"/>
<gene>
    <name evidence="1" type="ORF">BIW11_02665</name>
</gene>
<proteinExistence type="predicted"/>
<dbReference type="Proteomes" id="UP000192247">
    <property type="component" value="Unassembled WGS sequence"/>
</dbReference>
<dbReference type="AlphaFoldDB" id="A0A1V9XZA9"/>
<dbReference type="EMBL" id="MNPL01001814">
    <property type="protein sequence ID" value="OQR78799.1"/>
    <property type="molecule type" value="Genomic_DNA"/>
</dbReference>
<protein>
    <submittedName>
        <fullName evidence="1">Uncharacterized protein</fullName>
    </submittedName>
</protein>
<evidence type="ECO:0000313" key="1">
    <source>
        <dbReference type="EMBL" id="OQR78799.1"/>
    </source>
</evidence>